<dbReference type="Proteomes" id="UP000198615">
    <property type="component" value="Unassembled WGS sequence"/>
</dbReference>
<proteinExistence type="predicted"/>
<keyword evidence="2" id="KW-1185">Reference proteome</keyword>
<sequence>MFSPYYAWAGRREPEDHCAINVALYGARSDRWAMTERGRGALGRTTNHFTLAGSSLHWTGTELVIELDERATPHLTPIRGTVTLTPEVLPGRQYPLDPEGRHVWRPIAPLARVTVALDSPRTRWQGHAYLDANRGEEPLEDGFRRWDWSRLRRGDGAVVLYDAERRDGSDLRMALRFDPDGAVEDFVPPPQICLPDGFWGVRRNTRADTTNGAVIRRVLEDSPFYTREMLDLRLDGTESVAIHESLDLDRFAHPVVRLMLPFRMPRWTAGLP</sequence>
<dbReference type="RefSeq" id="WP_245701911.1">
    <property type="nucleotide sequence ID" value="NZ_FNBW01000002.1"/>
</dbReference>
<comment type="caution">
    <text evidence="1">The sequence shown here is derived from an EMBL/GenBank/DDBJ whole genome shotgun (WGS) entry which is preliminary data.</text>
</comment>
<evidence type="ECO:0000313" key="2">
    <source>
        <dbReference type="Proteomes" id="UP000198615"/>
    </source>
</evidence>
<dbReference type="SUPFAM" id="SSF159245">
    <property type="entry name" value="AttH-like"/>
    <property type="match status" value="1"/>
</dbReference>
<organism evidence="1 2">
    <name type="scientific">Thalassobaculum litoreum DSM 18839</name>
    <dbReference type="NCBI Taxonomy" id="1123362"/>
    <lineage>
        <taxon>Bacteria</taxon>
        <taxon>Pseudomonadati</taxon>
        <taxon>Pseudomonadota</taxon>
        <taxon>Alphaproteobacteria</taxon>
        <taxon>Rhodospirillales</taxon>
        <taxon>Thalassobaculaceae</taxon>
        <taxon>Thalassobaculum</taxon>
    </lineage>
</organism>
<gene>
    <name evidence="1" type="ORF">SAMN05660686_00827</name>
</gene>
<dbReference type="CDD" id="cd21471">
    <property type="entry name" value="CrtC-like"/>
    <property type="match status" value="1"/>
</dbReference>
<protein>
    <submittedName>
        <fullName evidence="1">Hydroxyneurosporene synthase</fullName>
    </submittedName>
</protein>
<dbReference type="AlphaFoldDB" id="A0A8G2BHG9"/>
<accession>A0A8G2BHG9</accession>
<name>A0A8G2BHG9_9PROT</name>
<evidence type="ECO:0000313" key="1">
    <source>
        <dbReference type="EMBL" id="SDF26903.1"/>
    </source>
</evidence>
<dbReference type="EMBL" id="FNBW01000002">
    <property type="protein sequence ID" value="SDF26903.1"/>
    <property type="molecule type" value="Genomic_DNA"/>
</dbReference>
<reference evidence="1 2" key="1">
    <citation type="submission" date="2016-10" db="EMBL/GenBank/DDBJ databases">
        <authorList>
            <person name="Varghese N."/>
            <person name="Submissions S."/>
        </authorList>
    </citation>
    <scope>NUCLEOTIDE SEQUENCE [LARGE SCALE GENOMIC DNA]</scope>
    <source>
        <strain evidence="1 2">DSM 18839</strain>
    </source>
</reference>